<evidence type="ECO:0000256" key="1">
    <source>
        <dbReference type="SAM" id="MobiDB-lite"/>
    </source>
</evidence>
<reference evidence="2" key="1">
    <citation type="journal article" date="2023" name="bioRxiv">
        <title>Scaffold-level genome assemblies of two parasitoid biocontrol wasps reveal the parthenogenesis mechanism and an associated novel virus.</title>
        <authorList>
            <person name="Inwood S."/>
            <person name="Skelly J."/>
            <person name="Guhlin J."/>
            <person name="Harrop T."/>
            <person name="Goldson S."/>
            <person name="Dearden P."/>
        </authorList>
    </citation>
    <scope>NUCLEOTIDE SEQUENCE</scope>
    <source>
        <strain evidence="2">Lincoln</strain>
        <tissue evidence="2">Whole body</tissue>
    </source>
</reference>
<sequence>MYSVHVTTAKRRTSSIKNGESSKYQDSEVLFTTPNQGGSIIVRLLNYIRTKFHPDQPEIPHINAYLEV</sequence>
<dbReference type="AlphaFoldDB" id="A0AA39F3V5"/>
<accession>A0AA39F3V5</accession>
<evidence type="ECO:0000313" key="3">
    <source>
        <dbReference type="Proteomes" id="UP001168972"/>
    </source>
</evidence>
<reference evidence="2" key="2">
    <citation type="submission" date="2023-03" db="EMBL/GenBank/DDBJ databases">
        <authorList>
            <person name="Inwood S.N."/>
            <person name="Skelly J.G."/>
            <person name="Guhlin J."/>
            <person name="Harrop T.W.R."/>
            <person name="Goldson S.G."/>
            <person name="Dearden P.K."/>
        </authorList>
    </citation>
    <scope>NUCLEOTIDE SEQUENCE</scope>
    <source>
        <strain evidence="2">Lincoln</strain>
        <tissue evidence="2">Whole body</tissue>
    </source>
</reference>
<gene>
    <name evidence="2" type="ORF">PV327_006186</name>
</gene>
<name>A0AA39F3V5_MICHY</name>
<dbReference type="Proteomes" id="UP001168972">
    <property type="component" value="Unassembled WGS sequence"/>
</dbReference>
<organism evidence="2 3">
    <name type="scientific">Microctonus hyperodae</name>
    <name type="common">Parasitoid wasp</name>
    <dbReference type="NCBI Taxonomy" id="165561"/>
    <lineage>
        <taxon>Eukaryota</taxon>
        <taxon>Metazoa</taxon>
        <taxon>Ecdysozoa</taxon>
        <taxon>Arthropoda</taxon>
        <taxon>Hexapoda</taxon>
        <taxon>Insecta</taxon>
        <taxon>Pterygota</taxon>
        <taxon>Neoptera</taxon>
        <taxon>Endopterygota</taxon>
        <taxon>Hymenoptera</taxon>
        <taxon>Apocrita</taxon>
        <taxon>Ichneumonoidea</taxon>
        <taxon>Braconidae</taxon>
        <taxon>Euphorinae</taxon>
        <taxon>Microctonus</taxon>
    </lineage>
</organism>
<protein>
    <submittedName>
        <fullName evidence="2">Uncharacterized protein</fullName>
    </submittedName>
</protein>
<evidence type="ECO:0000313" key="2">
    <source>
        <dbReference type="EMBL" id="KAK0162406.1"/>
    </source>
</evidence>
<proteinExistence type="predicted"/>
<keyword evidence="3" id="KW-1185">Reference proteome</keyword>
<feature type="region of interest" description="Disordered" evidence="1">
    <location>
        <begin position="1"/>
        <end position="20"/>
    </location>
</feature>
<dbReference type="EMBL" id="JAQQBR010001833">
    <property type="protein sequence ID" value="KAK0162406.1"/>
    <property type="molecule type" value="Genomic_DNA"/>
</dbReference>
<comment type="caution">
    <text evidence="2">The sequence shown here is derived from an EMBL/GenBank/DDBJ whole genome shotgun (WGS) entry which is preliminary data.</text>
</comment>